<dbReference type="AlphaFoldDB" id="A0A5D4T6D3"/>
<accession>A0A5D4T6D3</accession>
<dbReference type="OrthoDB" id="4975281at2"/>
<dbReference type="InterPro" id="IPR018778">
    <property type="entry name" value="T7SS_EssB"/>
</dbReference>
<dbReference type="NCBIfam" id="TIGR03926">
    <property type="entry name" value="T7_EssB"/>
    <property type="match status" value="1"/>
</dbReference>
<gene>
    <name evidence="4" type="primary">essB</name>
    <name evidence="4" type="ORF">FZC76_02920</name>
</gene>
<keyword evidence="3" id="KW-0472">Membrane</keyword>
<reference evidence="4 5" key="1">
    <citation type="submission" date="2019-08" db="EMBL/GenBank/DDBJ databases">
        <title>Bacillus genomes from the desert of Cuatro Cienegas, Coahuila.</title>
        <authorList>
            <person name="Olmedo-Alvarez G."/>
        </authorList>
    </citation>
    <scope>NUCLEOTIDE SEQUENCE [LARGE SCALE GENOMIC DNA]</scope>
    <source>
        <strain evidence="4 5">CH28_1T</strain>
    </source>
</reference>
<dbReference type="RefSeq" id="WP_148986767.1">
    <property type="nucleotide sequence ID" value="NZ_VTEV01000001.1"/>
</dbReference>
<proteinExistence type="inferred from homology"/>
<keyword evidence="3" id="KW-0812">Transmembrane</keyword>
<organism evidence="4 5">
    <name type="scientific">Sutcliffiella horikoshii</name>
    <dbReference type="NCBI Taxonomy" id="79883"/>
    <lineage>
        <taxon>Bacteria</taxon>
        <taxon>Bacillati</taxon>
        <taxon>Bacillota</taxon>
        <taxon>Bacilli</taxon>
        <taxon>Bacillales</taxon>
        <taxon>Bacillaceae</taxon>
        <taxon>Sutcliffiella</taxon>
    </lineage>
</organism>
<dbReference type="Gene3D" id="1.10.510.10">
    <property type="entry name" value="Transferase(Phosphotransferase) domain 1"/>
    <property type="match status" value="1"/>
</dbReference>
<evidence type="ECO:0000256" key="2">
    <source>
        <dbReference type="SAM" id="Coils"/>
    </source>
</evidence>
<feature type="transmembrane region" description="Helical" evidence="3">
    <location>
        <begin position="220"/>
        <end position="243"/>
    </location>
</feature>
<evidence type="ECO:0000313" key="5">
    <source>
        <dbReference type="Proteomes" id="UP000322524"/>
    </source>
</evidence>
<keyword evidence="3" id="KW-1133">Transmembrane helix</keyword>
<feature type="coiled-coil region" evidence="2">
    <location>
        <begin position="362"/>
        <end position="392"/>
    </location>
</feature>
<name>A0A5D4T6D3_9BACI</name>
<keyword evidence="2" id="KW-0175">Coiled coil</keyword>
<dbReference type="Proteomes" id="UP000322524">
    <property type="component" value="Unassembled WGS sequence"/>
</dbReference>
<sequence>MADQSRTYLEEEIGATLSKEGETIKLVFQKEKIKLEDAAEIRMLQEINPSVHKKIKETEDELTLIYHPPPAFSSFAKMKKKDEKSRWIFASQLIKSVRNHSLSRLHLLICPENMVVDESLTPYFLHYGVMESLPPYEKESEKLWQETKAVIAAAIDGKYSFKEYLQLYQTLELSPTAKSIMNAKDEEELLTFIRNGIKGLEEKEKQFIRLPEKRWKFTKYATIGLTVLLLPSLVLVIYSLLFVQPKQAAYVQSSEHFLQSEYSQVVDTLSGYEAQEMPRVVQYKLATSYIINESLNEEQKDALKNQITLQSDPQYYQYWIHIGRGEAQAALDIARSLEDSEIILYALLKYKEQIRAQDDLTGEEKQNQLKEVQDEIDEYAEAIEALEEEQDEGSN</sequence>
<evidence type="ECO:0000313" key="4">
    <source>
        <dbReference type="EMBL" id="TYS70865.1"/>
    </source>
</evidence>
<comment type="caution">
    <text evidence="4">The sequence shown here is derived from an EMBL/GenBank/DDBJ whole genome shotgun (WGS) entry which is preliminary data.</text>
</comment>
<evidence type="ECO:0000256" key="3">
    <source>
        <dbReference type="SAM" id="Phobius"/>
    </source>
</evidence>
<dbReference type="InterPro" id="IPR042565">
    <property type="entry name" value="T7SS_EssB_C"/>
</dbReference>
<comment type="similarity">
    <text evidence="1">Belongs to the EssB family.</text>
</comment>
<dbReference type="STRING" id="79883.GCA_001636495_03305"/>
<dbReference type="EMBL" id="VTEV01000001">
    <property type="protein sequence ID" value="TYS70865.1"/>
    <property type="molecule type" value="Genomic_DNA"/>
</dbReference>
<dbReference type="Pfam" id="PF10140">
    <property type="entry name" value="YukC"/>
    <property type="match status" value="1"/>
</dbReference>
<evidence type="ECO:0000256" key="1">
    <source>
        <dbReference type="ARBA" id="ARBA00010163"/>
    </source>
</evidence>
<protein>
    <submittedName>
        <fullName evidence="4">Type VII secretion protein EssB</fullName>
    </submittedName>
</protein>
<dbReference type="Gene3D" id="1.25.40.680">
    <property type="entry name" value="Type VII secretion system EssB, C-terminal-like domain"/>
    <property type="match status" value="1"/>
</dbReference>